<dbReference type="GO" id="GO:0016020">
    <property type="term" value="C:membrane"/>
    <property type="evidence" value="ECO:0007669"/>
    <property type="project" value="UniProtKB-SubCell"/>
</dbReference>
<dbReference type="PANTHER" id="PTHR11929:SF194">
    <property type="entry name" value="ALPHA-(1,3)-FUCOSYLTRANSFERASE 10"/>
    <property type="match status" value="1"/>
</dbReference>
<keyword evidence="4" id="KW-0735">Signal-anchor</keyword>
<dbReference type="Proteomes" id="UP000649617">
    <property type="component" value="Unassembled WGS sequence"/>
</dbReference>
<organism evidence="10 11">
    <name type="scientific">Symbiodinium pilosum</name>
    <name type="common">Dinoflagellate</name>
    <dbReference type="NCBI Taxonomy" id="2952"/>
    <lineage>
        <taxon>Eukaryota</taxon>
        <taxon>Sar</taxon>
        <taxon>Alveolata</taxon>
        <taxon>Dinophyceae</taxon>
        <taxon>Suessiales</taxon>
        <taxon>Symbiodiniaceae</taxon>
        <taxon>Symbiodinium</taxon>
    </lineage>
</organism>
<evidence type="ECO:0000256" key="2">
    <source>
        <dbReference type="ARBA" id="ARBA00004922"/>
    </source>
</evidence>
<feature type="non-terminal residue" evidence="10">
    <location>
        <position position="243"/>
    </location>
</feature>
<evidence type="ECO:0000256" key="7">
    <source>
        <dbReference type="ARBA" id="ARBA00023180"/>
    </source>
</evidence>
<keyword evidence="6" id="KW-0472">Membrane</keyword>
<feature type="non-terminal residue" evidence="10">
    <location>
        <position position="1"/>
    </location>
</feature>
<dbReference type="PANTHER" id="PTHR11929">
    <property type="entry name" value="ALPHA- 1,3 -FUCOSYLTRANSFERASE"/>
    <property type="match status" value="1"/>
</dbReference>
<keyword evidence="3" id="KW-0812">Transmembrane</keyword>
<sequence length="243" mass="26365">ADPDFRYEGFSGLNDSEQAASADKESANEDAALPTTQFVSTAPTLAPAPVANAVRPGRAKLIFVNCAEDAKIVRKGGQFKVLPCPHQCNMTVDKSDLSRADAVVFNPLWMSPLKKAPRTKAAGQIWAYSFHFESASAHGFARGATKALSAKMDLTMTYKGKSDIFRPFYSLRALRPGQDAPDPHKDYAKGKEHLLLWLVGNCGSKSRMRLFQKLQKLLGADKAHMFGSCGKSTGCTSKHSADP</sequence>
<evidence type="ECO:0000259" key="9">
    <source>
        <dbReference type="Pfam" id="PF17039"/>
    </source>
</evidence>
<dbReference type="Pfam" id="PF17039">
    <property type="entry name" value="Glyco_tran_10_N"/>
    <property type="match status" value="1"/>
</dbReference>
<dbReference type="UniPathway" id="UPA00378"/>
<feature type="region of interest" description="Disordered" evidence="8">
    <location>
        <begin position="11"/>
        <end position="30"/>
    </location>
</feature>
<keyword evidence="11" id="KW-1185">Reference proteome</keyword>
<evidence type="ECO:0000256" key="5">
    <source>
        <dbReference type="ARBA" id="ARBA00022989"/>
    </source>
</evidence>
<name>A0A812X6L1_SYMPI</name>
<evidence type="ECO:0000256" key="4">
    <source>
        <dbReference type="ARBA" id="ARBA00022968"/>
    </source>
</evidence>
<keyword evidence="5" id="KW-1133">Transmembrane helix</keyword>
<dbReference type="InterPro" id="IPR038577">
    <property type="entry name" value="GT10-like_C_sf"/>
</dbReference>
<dbReference type="EMBL" id="CAJNIZ010045471">
    <property type="protein sequence ID" value="CAE7721047.1"/>
    <property type="molecule type" value="Genomic_DNA"/>
</dbReference>
<accession>A0A812X6L1</accession>
<feature type="domain" description="Fucosyltransferase N-terminal" evidence="9">
    <location>
        <begin position="79"/>
        <end position="168"/>
    </location>
</feature>
<gene>
    <name evidence="10" type="primary">FUT6</name>
    <name evidence="10" type="ORF">SPIL2461_LOCUS20551</name>
</gene>
<dbReference type="AlphaFoldDB" id="A0A812X6L1"/>
<dbReference type="InterPro" id="IPR001503">
    <property type="entry name" value="Glyco_trans_10"/>
</dbReference>
<evidence type="ECO:0000313" key="10">
    <source>
        <dbReference type="EMBL" id="CAE7721047.1"/>
    </source>
</evidence>
<evidence type="ECO:0000313" key="11">
    <source>
        <dbReference type="Proteomes" id="UP000649617"/>
    </source>
</evidence>
<comment type="caution">
    <text evidence="10">The sequence shown here is derived from an EMBL/GenBank/DDBJ whole genome shotgun (WGS) entry which is preliminary data.</text>
</comment>
<protein>
    <submittedName>
        <fullName evidence="10">FUT6 protein</fullName>
    </submittedName>
</protein>
<dbReference type="GO" id="GO:0046920">
    <property type="term" value="F:alpha-(1-&gt;3)-fucosyltransferase activity"/>
    <property type="evidence" value="ECO:0007669"/>
    <property type="project" value="TreeGrafter"/>
</dbReference>
<dbReference type="SUPFAM" id="SSF53756">
    <property type="entry name" value="UDP-Glycosyltransferase/glycogen phosphorylase"/>
    <property type="match status" value="1"/>
</dbReference>
<comment type="pathway">
    <text evidence="2">Protein modification; protein glycosylation.</text>
</comment>
<evidence type="ECO:0000256" key="3">
    <source>
        <dbReference type="ARBA" id="ARBA00022692"/>
    </source>
</evidence>
<dbReference type="Gene3D" id="3.40.50.11660">
    <property type="entry name" value="Glycosyl transferase family 10, C-terminal domain"/>
    <property type="match status" value="1"/>
</dbReference>
<keyword evidence="7" id="KW-0325">Glycoprotein</keyword>
<evidence type="ECO:0000256" key="8">
    <source>
        <dbReference type="SAM" id="MobiDB-lite"/>
    </source>
</evidence>
<proteinExistence type="predicted"/>
<comment type="subcellular location">
    <subcellularLocation>
        <location evidence="1">Membrane</location>
        <topology evidence="1">Single-pass membrane protein</topology>
    </subcellularLocation>
</comment>
<dbReference type="InterPro" id="IPR031481">
    <property type="entry name" value="Glyco_tran_10_N"/>
</dbReference>
<evidence type="ECO:0000256" key="1">
    <source>
        <dbReference type="ARBA" id="ARBA00004167"/>
    </source>
</evidence>
<evidence type="ECO:0000256" key="6">
    <source>
        <dbReference type="ARBA" id="ARBA00023136"/>
    </source>
</evidence>
<reference evidence="10" key="1">
    <citation type="submission" date="2021-02" db="EMBL/GenBank/DDBJ databases">
        <authorList>
            <person name="Dougan E. K."/>
            <person name="Rhodes N."/>
            <person name="Thang M."/>
            <person name="Chan C."/>
        </authorList>
    </citation>
    <scope>NUCLEOTIDE SEQUENCE</scope>
</reference>
<dbReference type="OrthoDB" id="426082at2759"/>